<evidence type="ECO:0000313" key="7">
    <source>
        <dbReference type="Proteomes" id="UP000638732"/>
    </source>
</evidence>
<dbReference type="SUPFAM" id="SSF52172">
    <property type="entry name" value="CheY-like"/>
    <property type="match status" value="1"/>
</dbReference>
<organism evidence="6 7">
    <name type="scientific">Mucilaginibacter agri</name>
    <dbReference type="NCBI Taxonomy" id="2695265"/>
    <lineage>
        <taxon>Bacteria</taxon>
        <taxon>Pseudomonadati</taxon>
        <taxon>Bacteroidota</taxon>
        <taxon>Sphingobacteriia</taxon>
        <taxon>Sphingobacteriales</taxon>
        <taxon>Sphingobacteriaceae</taxon>
        <taxon>Mucilaginibacter</taxon>
    </lineage>
</organism>
<dbReference type="Pfam" id="PF00072">
    <property type="entry name" value="Response_reg"/>
    <property type="match status" value="1"/>
</dbReference>
<dbReference type="CDD" id="cd06170">
    <property type="entry name" value="LuxR_C_like"/>
    <property type="match status" value="1"/>
</dbReference>
<keyword evidence="1 3" id="KW-0597">Phosphoprotein</keyword>
<gene>
    <name evidence="6" type="ORF">GSY63_04200</name>
</gene>
<name>A0A965ZF05_9SPHI</name>
<dbReference type="PROSITE" id="PS50110">
    <property type="entry name" value="RESPONSE_REGULATORY"/>
    <property type="match status" value="1"/>
</dbReference>
<feature type="domain" description="HTH luxR-type" evidence="4">
    <location>
        <begin position="140"/>
        <end position="207"/>
    </location>
</feature>
<dbReference type="AlphaFoldDB" id="A0A965ZF05"/>
<dbReference type="CDD" id="cd17535">
    <property type="entry name" value="REC_NarL-like"/>
    <property type="match status" value="1"/>
</dbReference>
<proteinExistence type="predicted"/>
<comment type="caution">
    <text evidence="6">The sequence shown here is derived from an EMBL/GenBank/DDBJ whole genome shotgun (WGS) entry which is preliminary data.</text>
</comment>
<dbReference type="Proteomes" id="UP000638732">
    <property type="component" value="Unassembled WGS sequence"/>
</dbReference>
<evidence type="ECO:0000313" key="6">
    <source>
        <dbReference type="EMBL" id="NCD68552.1"/>
    </source>
</evidence>
<keyword evidence="2" id="KW-0238">DNA-binding</keyword>
<dbReference type="InterPro" id="IPR011006">
    <property type="entry name" value="CheY-like_superfamily"/>
</dbReference>
<protein>
    <submittedName>
        <fullName evidence="6">Response regulator</fullName>
    </submittedName>
</protein>
<accession>A0A965ZF05</accession>
<dbReference type="InterPro" id="IPR016032">
    <property type="entry name" value="Sig_transdc_resp-reg_C-effctor"/>
</dbReference>
<dbReference type="InterPro" id="IPR058245">
    <property type="entry name" value="NreC/VraR/RcsB-like_REC"/>
</dbReference>
<dbReference type="SMART" id="SM00448">
    <property type="entry name" value="REC"/>
    <property type="match status" value="1"/>
</dbReference>
<dbReference type="Gene3D" id="3.40.50.2300">
    <property type="match status" value="1"/>
</dbReference>
<keyword evidence="7" id="KW-1185">Reference proteome</keyword>
<evidence type="ECO:0000256" key="1">
    <source>
        <dbReference type="ARBA" id="ARBA00022553"/>
    </source>
</evidence>
<dbReference type="PANTHER" id="PTHR43214">
    <property type="entry name" value="TWO-COMPONENT RESPONSE REGULATOR"/>
    <property type="match status" value="1"/>
</dbReference>
<evidence type="ECO:0000256" key="3">
    <source>
        <dbReference type="PROSITE-ProRule" id="PRU00169"/>
    </source>
</evidence>
<dbReference type="Pfam" id="PF00196">
    <property type="entry name" value="GerE"/>
    <property type="match status" value="1"/>
</dbReference>
<dbReference type="SMART" id="SM00421">
    <property type="entry name" value="HTH_LUXR"/>
    <property type="match status" value="1"/>
</dbReference>
<dbReference type="InterPro" id="IPR039420">
    <property type="entry name" value="WalR-like"/>
</dbReference>
<dbReference type="RefSeq" id="WP_166584575.1">
    <property type="nucleotide sequence ID" value="NZ_WWEO01000038.1"/>
</dbReference>
<dbReference type="InterPro" id="IPR000792">
    <property type="entry name" value="Tscrpt_reg_LuxR_C"/>
</dbReference>
<dbReference type="GO" id="GO:0006355">
    <property type="term" value="P:regulation of DNA-templated transcription"/>
    <property type="evidence" value="ECO:0007669"/>
    <property type="project" value="InterPro"/>
</dbReference>
<dbReference type="GO" id="GO:0003677">
    <property type="term" value="F:DNA binding"/>
    <property type="evidence" value="ECO:0007669"/>
    <property type="project" value="UniProtKB-KW"/>
</dbReference>
<dbReference type="PANTHER" id="PTHR43214:SF17">
    <property type="entry name" value="TRANSCRIPTIONAL REGULATORY PROTEIN RCSB"/>
    <property type="match status" value="1"/>
</dbReference>
<sequence length="210" mass="23784">MNIVIVDGQVITRVGLRELFTEIPDIRVVVSTDDYRQADAIIKELKPQLLVIDPFFTPDFSLEDLLVLKSTHTKLKVMVISANRQPVNVIKLMGMGIKNHLSKDASKEEILTAIQHIHRDEKFLCSRTDQMLSGTIQIDAKAAASELSQREKEIIHLIAEGRSDKAIAEELYLSFHTIRTHRKNIARKLGFSLKNAAELVLLINYMNDVI</sequence>
<feature type="modified residue" description="4-aspartylphosphate" evidence="3">
    <location>
        <position position="53"/>
    </location>
</feature>
<dbReference type="SUPFAM" id="SSF46894">
    <property type="entry name" value="C-terminal effector domain of the bipartite response regulators"/>
    <property type="match status" value="1"/>
</dbReference>
<evidence type="ECO:0000259" key="4">
    <source>
        <dbReference type="PROSITE" id="PS50043"/>
    </source>
</evidence>
<feature type="domain" description="Response regulatory" evidence="5">
    <location>
        <begin position="2"/>
        <end position="118"/>
    </location>
</feature>
<evidence type="ECO:0000259" key="5">
    <source>
        <dbReference type="PROSITE" id="PS50110"/>
    </source>
</evidence>
<reference evidence="6" key="2">
    <citation type="submission" date="2020-10" db="EMBL/GenBank/DDBJ databases">
        <title>Mucilaginibacter sp. nov., isolated from soil.</title>
        <authorList>
            <person name="Jeon C.O."/>
        </authorList>
    </citation>
    <scope>NUCLEOTIDE SEQUENCE</scope>
    <source>
        <strain evidence="6">R11</strain>
    </source>
</reference>
<dbReference type="EMBL" id="WWEO01000038">
    <property type="protein sequence ID" value="NCD68552.1"/>
    <property type="molecule type" value="Genomic_DNA"/>
</dbReference>
<dbReference type="PRINTS" id="PR00038">
    <property type="entry name" value="HTHLUXR"/>
</dbReference>
<reference evidence="6" key="1">
    <citation type="submission" date="2020-01" db="EMBL/GenBank/DDBJ databases">
        <authorList>
            <person name="Seo Y.L."/>
        </authorList>
    </citation>
    <scope>NUCLEOTIDE SEQUENCE</scope>
    <source>
        <strain evidence="6">R11</strain>
    </source>
</reference>
<dbReference type="PROSITE" id="PS50043">
    <property type="entry name" value="HTH_LUXR_2"/>
    <property type="match status" value="1"/>
</dbReference>
<dbReference type="GO" id="GO:0000160">
    <property type="term" value="P:phosphorelay signal transduction system"/>
    <property type="evidence" value="ECO:0007669"/>
    <property type="project" value="InterPro"/>
</dbReference>
<evidence type="ECO:0000256" key="2">
    <source>
        <dbReference type="ARBA" id="ARBA00023125"/>
    </source>
</evidence>
<dbReference type="InterPro" id="IPR001789">
    <property type="entry name" value="Sig_transdc_resp-reg_receiver"/>
</dbReference>